<reference evidence="12 13" key="1">
    <citation type="submission" date="2015-11" db="EMBL/GenBank/DDBJ databases">
        <authorList>
            <person name="Zhang Y."/>
            <person name="Guo Z."/>
        </authorList>
    </citation>
    <scope>NUCLEOTIDE SEQUENCE [LARGE SCALE GENOMIC DNA]</scope>
    <source>
        <strain evidence="12">JGI-4</strain>
    </source>
</reference>
<dbReference type="AlphaFoldDB" id="A0A0N7MS57"/>
<feature type="binding site" evidence="8">
    <location>
        <position position="249"/>
    </location>
    <ligand>
        <name>Fe(3+)</name>
        <dbReference type="ChEBI" id="CHEBI:29034"/>
    </ligand>
</feature>
<evidence type="ECO:0000313" key="12">
    <source>
        <dbReference type="EMBL" id="CUU01936.1"/>
    </source>
</evidence>
<feature type="binding site" evidence="8">
    <location>
        <position position="152"/>
    </location>
    <ligand>
        <name>4-imidazolone-5-propanoate</name>
        <dbReference type="ChEBI" id="CHEBI:77893"/>
    </ligand>
</feature>
<name>A0A0N7MS57_9BACT</name>
<dbReference type="InterPro" id="IPR011059">
    <property type="entry name" value="Metal-dep_hydrolase_composite"/>
</dbReference>
<evidence type="ECO:0000259" key="10">
    <source>
        <dbReference type="Pfam" id="PF07969"/>
    </source>
</evidence>
<comment type="similarity">
    <text evidence="8">Belongs to the metallo-dependent hydrolases superfamily. HutI family.</text>
</comment>
<feature type="binding site" evidence="8">
    <location>
        <position position="327"/>
    </location>
    <ligand>
        <name>N-formimidoyl-L-glutamate</name>
        <dbReference type="ChEBI" id="CHEBI:58928"/>
    </ligand>
</feature>
<comment type="cofactor">
    <cofactor evidence="8">
        <name>Zn(2+)</name>
        <dbReference type="ChEBI" id="CHEBI:29105"/>
    </cofactor>
    <cofactor evidence="8">
        <name>Fe(3+)</name>
        <dbReference type="ChEBI" id="CHEBI:29034"/>
    </cofactor>
    <text evidence="8">Binds 1 zinc or iron ion per subunit.</text>
</comment>
<dbReference type="Pfam" id="PF01979">
    <property type="entry name" value="Amidohydro_1"/>
    <property type="match status" value="1"/>
</dbReference>
<accession>A0A0P1MCT2</accession>
<dbReference type="Gene3D" id="2.30.40.10">
    <property type="entry name" value="Urease, subunit C, domain 1"/>
    <property type="match status" value="1"/>
</dbReference>
<dbReference type="GO" id="GO:0005506">
    <property type="term" value="F:iron ion binding"/>
    <property type="evidence" value="ECO:0007669"/>
    <property type="project" value="UniProtKB-UniRule"/>
</dbReference>
<feature type="binding site" evidence="8">
    <location>
        <position position="328"/>
    </location>
    <ligand>
        <name>4-imidazolone-5-propanoate</name>
        <dbReference type="ChEBI" id="CHEBI:77893"/>
    </ligand>
</feature>
<feature type="domain" description="Amidohydrolase 3" evidence="10">
    <location>
        <begin position="63"/>
        <end position="88"/>
    </location>
</feature>
<dbReference type="Gene3D" id="3.20.20.140">
    <property type="entry name" value="Metal-dependent hydrolases"/>
    <property type="match status" value="1"/>
</dbReference>
<evidence type="ECO:0000256" key="3">
    <source>
        <dbReference type="ARBA" id="ARBA00022723"/>
    </source>
</evidence>
<dbReference type="EMBL" id="FAOP01000002">
    <property type="protein sequence ID" value="CUU01936.1"/>
    <property type="molecule type" value="Genomic_DNA"/>
</dbReference>
<comment type="catalytic activity">
    <reaction evidence="8">
        <text>4-imidazolone-5-propanoate + H2O = N-formimidoyl-L-glutamate</text>
        <dbReference type="Rhea" id="RHEA:23660"/>
        <dbReference type="ChEBI" id="CHEBI:15377"/>
        <dbReference type="ChEBI" id="CHEBI:58928"/>
        <dbReference type="ChEBI" id="CHEBI:77893"/>
        <dbReference type="EC" id="3.5.2.7"/>
    </reaction>
</comment>
<dbReference type="OrthoDB" id="9776455at2"/>
<feature type="binding site" evidence="8">
    <location>
        <position position="80"/>
    </location>
    <ligand>
        <name>Fe(3+)</name>
        <dbReference type="ChEBI" id="CHEBI:29034"/>
    </ligand>
</feature>
<proteinExistence type="inferred from homology"/>
<feature type="binding site" evidence="8">
    <location>
        <position position="325"/>
    </location>
    <ligand>
        <name>N-formimidoyl-L-glutamate</name>
        <dbReference type="ChEBI" id="CHEBI:58928"/>
    </ligand>
</feature>
<accession>A0A0P1NZD7</accession>
<dbReference type="NCBIfam" id="TIGR01224">
    <property type="entry name" value="hutI"/>
    <property type="match status" value="1"/>
</dbReference>
<feature type="binding site" evidence="8">
    <location>
        <position position="323"/>
    </location>
    <ligand>
        <name>Zn(2+)</name>
        <dbReference type="ChEBI" id="CHEBI:29105"/>
    </ligand>
</feature>
<comment type="function">
    <text evidence="8">Catalyzes the hydrolytic cleavage of the carbon-nitrogen bond in imidazolone-5-propanoate to yield N-formimidoyl-L-glutamate. It is the third step in the universal histidine degradation pathway.</text>
</comment>
<dbReference type="EC" id="3.5.2.7" evidence="1 8"/>
<keyword evidence="14" id="KW-1185">Reference proteome</keyword>
<dbReference type="GO" id="GO:0019557">
    <property type="term" value="P:L-histidine catabolic process to glutamate and formate"/>
    <property type="evidence" value="ECO:0007669"/>
    <property type="project" value="UniProtKB-UniPathway"/>
</dbReference>
<keyword evidence="3 8" id="KW-0479">Metal-binding</keyword>
<dbReference type="UniPathway" id="UPA00379">
    <property type="reaction ID" value="UER00551"/>
</dbReference>
<keyword evidence="6 8" id="KW-0862">Zinc</keyword>
<dbReference type="InterPro" id="IPR005920">
    <property type="entry name" value="HutI"/>
</dbReference>
<dbReference type="GO" id="GO:0008270">
    <property type="term" value="F:zinc ion binding"/>
    <property type="evidence" value="ECO:0007669"/>
    <property type="project" value="UniProtKB-UniRule"/>
</dbReference>
<dbReference type="CDD" id="cd01296">
    <property type="entry name" value="Imidazolone-5PH"/>
    <property type="match status" value="1"/>
</dbReference>
<feature type="binding site" evidence="8">
    <location>
        <position position="80"/>
    </location>
    <ligand>
        <name>Zn(2+)</name>
        <dbReference type="ChEBI" id="CHEBI:29105"/>
    </ligand>
</feature>
<dbReference type="SUPFAM" id="SSF51338">
    <property type="entry name" value="Composite domain of metallo-dependent hydrolases"/>
    <property type="match status" value="1"/>
</dbReference>
<evidence type="ECO:0000256" key="5">
    <source>
        <dbReference type="ARBA" id="ARBA00022808"/>
    </source>
</evidence>
<evidence type="ECO:0000313" key="11">
    <source>
        <dbReference type="EMBL" id="CUS88155.1"/>
    </source>
</evidence>
<evidence type="ECO:0000313" key="14">
    <source>
        <dbReference type="Proteomes" id="UP000182200"/>
    </source>
</evidence>
<evidence type="ECO:0000313" key="13">
    <source>
        <dbReference type="Proteomes" id="UP000182011"/>
    </source>
</evidence>
<dbReference type="STRING" id="1633631.GCA_001442925_00404"/>
<feature type="domain" description="Amidohydrolase-related" evidence="9">
    <location>
        <begin position="280"/>
        <end position="410"/>
    </location>
</feature>
<feature type="binding site" evidence="8">
    <location>
        <position position="249"/>
    </location>
    <ligand>
        <name>Zn(2+)</name>
        <dbReference type="ChEBI" id="CHEBI:29105"/>
    </ligand>
</feature>
<accession>A0A0P1LCF6</accession>
<comment type="pathway">
    <text evidence="8">Amino-acid degradation; L-histidine degradation into L-glutamate; N-formimidoyl-L-glutamate from L-histidine: step 3/3.</text>
</comment>
<evidence type="ECO:0000259" key="9">
    <source>
        <dbReference type="Pfam" id="PF01979"/>
    </source>
</evidence>
<feature type="binding site" evidence="8">
    <location>
        <position position="82"/>
    </location>
    <ligand>
        <name>Zn(2+)</name>
        <dbReference type="ChEBI" id="CHEBI:29105"/>
    </ligand>
</feature>
<dbReference type="InterPro" id="IPR032466">
    <property type="entry name" value="Metal_Hydrolase"/>
</dbReference>
<keyword evidence="2 8" id="KW-0963">Cytoplasm</keyword>
<accession>A0A0N7MSR2</accession>
<sequence length="417" mass="45736">MILIHNANQVVTVASFGDKVKRGRRQGEIFVIEKGSVLIKDEKIEWVGRAIDFNFGLYGDEVEIVDATGKVVLPGFVDSHTHLVFAGTRESEFDLRIKGFTYQQIAEMGGGILSTVKKTREETKENLLKIARNYARMALSYGTTTIEIKSGYGLNLDDEVKILEVANELNGNPAFTIPTFLGAHAIPPEFKGKKDDYVKFLIDVVIPEISKRKLARFCDVFCEKDYFTPDDAEKILNAGKRVGLLPKIHAEQFSNYGGVGVGVKVGAISIDHLENVSDGDIELLSKADSVAVLLPGVSFFLNYQYAPARKLIDAGVPVAIATDFNPGSCMSLNMQLMMTIACTQMRMTVEEVITAVTLNSAGAVGISDITGSIEVGKRADILIFNVVDYRMIPYFFGINHIDTIFVGGKRAEVSTPM</sequence>
<feature type="binding site" evidence="8">
    <location>
        <position position="82"/>
    </location>
    <ligand>
        <name>Fe(3+)</name>
        <dbReference type="ChEBI" id="CHEBI:29034"/>
    </ligand>
</feature>
<evidence type="ECO:0000256" key="4">
    <source>
        <dbReference type="ARBA" id="ARBA00022801"/>
    </source>
</evidence>
<dbReference type="Proteomes" id="UP000182200">
    <property type="component" value="Unassembled WGS sequence"/>
</dbReference>
<dbReference type="PANTHER" id="PTHR42752">
    <property type="entry name" value="IMIDAZOLONEPROPIONASE"/>
    <property type="match status" value="1"/>
</dbReference>
<feature type="binding site" evidence="8">
    <location>
        <position position="89"/>
    </location>
    <ligand>
        <name>4-imidazolone-5-propanoate</name>
        <dbReference type="ChEBI" id="CHEBI:77893"/>
    </ligand>
</feature>
<dbReference type="InterPro" id="IPR013108">
    <property type="entry name" value="Amidohydro_3"/>
</dbReference>
<evidence type="ECO:0000256" key="8">
    <source>
        <dbReference type="HAMAP-Rule" id="MF_00372"/>
    </source>
</evidence>
<dbReference type="FunFam" id="3.20.20.140:FF:000007">
    <property type="entry name" value="Imidazolonepropionase"/>
    <property type="match status" value="1"/>
</dbReference>
<keyword evidence="7 8" id="KW-0408">Iron</keyword>
<dbReference type="GO" id="GO:0005737">
    <property type="term" value="C:cytoplasm"/>
    <property type="evidence" value="ECO:0007669"/>
    <property type="project" value="UniProtKB-SubCell"/>
</dbReference>
<dbReference type="Proteomes" id="UP000182011">
    <property type="component" value="Unassembled WGS sequence"/>
</dbReference>
<dbReference type="RefSeq" id="WP_047134917.1">
    <property type="nucleotide sequence ID" value="NZ_CZVI01000014.1"/>
</dbReference>
<organism evidence="12 13">
    <name type="scientific">Candidatus Kryptonium thompsonii</name>
    <dbReference type="NCBI Taxonomy" id="1633631"/>
    <lineage>
        <taxon>Bacteria</taxon>
        <taxon>Pseudomonadati</taxon>
        <taxon>Candidatus Kryptoniota</taxon>
        <taxon>Candidatus Kryptonium</taxon>
    </lineage>
</organism>
<evidence type="ECO:0000256" key="6">
    <source>
        <dbReference type="ARBA" id="ARBA00022833"/>
    </source>
</evidence>
<keyword evidence="5 8" id="KW-0369">Histidine metabolism</keyword>
<accession>A0A0N7MS57</accession>
<evidence type="ECO:0000256" key="1">
    <source>
        <dbReference type="ARBA" id="ARBA00012864"/>
    </source>
</evidence>
<feature type="binding site" evidence="8">
    <location>
        <position position="252"/>
    </location>
    <ligand>
        <name>4-imidazolone-5-propanoate</name>
        <dbReference type="ChEBI" id="CHEBI:77893"/>
    </ligand>
</feature>
<dbReference type="Pfam" id="PF07969">
    <property type="entry name" value="Amidohydro_3"/>
    <property type="match status" value="1"/>
</dbReference>
<gene>
    <name evidence="8" type="primary">hutI</name>
    <name evidence="12" type="ORF">JGI4_00402</name>
    <name evidence="11" type="ORF">JGI8_01179</name>
</gene>
<feature type="binding site" evidence="8">
    <location>
        <position position="184"/>
    </location>
    <ligand>
        <name>4-imidazolone-5-propanoate</name>
        <dbReference type="ChEBI" id="CHEBI:77893"/>
    </ligand>
</feature>
<feature type="binding site" evidence="8">
    <location>
        <position position="152"/>
    </location>
    <ligand>
        <name>N-formimidoyl-L-glutamate</name>
        <dbReference type="ChEBI" id="CHEBI:58928"/>
    </ligand>
</feature>
<reference evidence="11 14" key="2">
    <citation type="submission" date="2015-11" db="EMBL/GenBank/DDBJ databases">
        <authorList>
            <person name="Varghese N."/>
        </authorList>
    </citation>
    <scope>NUCLEOTIDE SEQUENCE [LARGE SCALE GENOMIC DNA]</scope>
    <source>
        <strain evidence="11 14">JGI-8</strain>
    </source>
</reference>
<dbReference type="PANTHER" id="PTHR42752:SF1">
    <property type="entry name" value="IMIDAZOLONEPROPIONASE-RELATED"/>
    <property type="match status" value="1"/>
</dbReference>
<dbReference type="EMBL" id="CZVI01000014">
    <property type="protein sequence ID" value="CUS88155.1"/>
    <property type="molecule type" value="Genomic_DNA"/>
</dbReference>
<dbReference type="HAMAP" id="MF_00372">
    <property type="entry name" value="HutI"/>
    <property type="match status" value="1"/>
</dbReference>
<accession>A0A0S4MSD7</accession>
<keyword evidence="4 8" id="KW-0378">Hydrolase</keyword>
<dbReference type="InterPro" id="IPR006680">
    <property type="entry name" value="Amidohydro-rel"/>
</dbReference>
<comment type="subcellular location">
    <subcellularLocation>
        <location evidence="8">Cytoplasm</location>
    </subcellularLocation>
</comment>
<dbReference type="GO" id="GO:0050480">
    <property type="term" value="F:imidazolonepropionase activity"/>
    <property type="evidence" value="ECO:0007669"/>
    <property type="project" value="UniProtKB-UniRule"/>
</dbReference>
<feature type="binding site" evidence="8">
    <location>
        <position position="323"/>
    </location>
    <ligand>
        <name>Fe(3+)</name>
        <dbReference type="ChEBI" id="CHEBI:29034"/>
    </ligand>
</feature>
<dbReference type="GO" id="GO:0019556">
    <property type="term" value="P:L-histidine catabolic process to glutamate and formamide"/>
    <property type="evidence" value="ECO:0007669"/>
    <property type="project" value="UniProtKB-UniRule"/>
</dbReference>
<protein>
    <recommendedName>
        <fullName evidence="1 8">Imidazolonepropionase</fullName>
        <ecNumber evidence="1 8">3.5.2.7</ecNumber>
    </recommendedName>
    <alternativeName>
        <fullName evidence="8">Imidazolone-5-propionate hydrolase</fullName>
    </alternativeName>
</protein>
<dbReference type="SUPFAM" id="SSF51556">
    <property type="entry name" value="Metallo-dependent hydrolases"/>
    <property type="match status" value="1"/>
</dbReference>
<evidence type="ECO:0000256" key="2">
    <source>
        <dbReference type="ARBA" id="ARBA00022490"/>
    </source>
</evidence>
<accession>A0A0P1P6Z0</accession>
<evidence type="ECO:0000256" key="7">
    <source>
        <dbReference type="ARBA" id="ARBA00023004"/>
    </source>
</evidence>